<comment type="caution">
    <text evidence="2">The sequence shown here is derived from an EMBL/GenBank/DDBJ whole genome shotgun (WGS) entry which is preliminary data.</text>
</comment>
<evidence type="ECO:0000256" key="1">
    <source>
        <dbReference type="SAM" id="MobiDB-lite"/>
    </source>
</evidence>
<feature type="compositionally biased region" description="Basic residues" evidence="1">
    <location>
        <begin position="1"/>
        <end position="17"/>
    </location>
</feature>
<proteinExistence type="predicted"/>
<sequence length="1283" mass="138420">MATQRAHRRVATPRHPPHITAGETHGWRDTRLAIPPPSCPQPSGGLMSQIGNLPPSGPQVSATGGTAIGKIGEHTVQLAGQPPLRLDKIKGNSLPFQGFTTATRIERAEAGMQASASSALHALTRPGGGLKPADLLGGLKSFQTSLGRFAGLNRLVPAQTEPVGLAQMTRAVQGLSNTDLTAVYQTFQSPQMALLKESLQAEVRTNPANADARAALSNLFDMEAVVLKDVSERILSVMDLADTPDADATLRQGHRFGERVHEMPDAHARDISPRNMQTLVETTAQSATQAEHAHAATTAMLADRRITAPDGAPLDPRALGDILRGSELTMNIDPTHFFGAEGQVQGDTAWSNAFHLADRGIMPRGAHYLAFRDEIEKSVFPELSGQPARANERPLYAALNVAGVRNGTAANYGSCVFVLRPETAQRATYTVDDTFVTVPMQFGAQRTAALNAQLDALREGALPGLPADAAAVLGNPESQLRRDLSAALARVPEGAQMTLKQFEALVEQAGVRGEMDAIGNDWVRPMLVRAFADADAQRARTATFDTLENLLPHLGDVDGTSLMHAAATGRNTLALQGRYIEAQLQGTFIPGRDVAEIRMDVGDLLDWRAHTVDAAKVANLVEFASAHDIKLTFMDFTDVGGSHGWQEQAVAQLRGMGVPFLSQADIDASHDKSVERQRLAQSTAFGTSHQSVSELRTAAAALLDGNAEEFNARLLSLLPPGSDLAEVPLAGAALDRVKSRFRENVERAISTADAEGRGVNMEAVLSDAIRAAAQRPITQKAALLREMETLHFDNEAQRAAFRSWVVSARALANPLEMRMIHANAMAQVARMERLGPNPPLDALVREFATGVGNLGVSIDAFRAETNPEEFGPDDVFTEFNRTAFMAATLLHASNPALAGNMLDALESPAARNLRGVCFKLHDPANDPLFPAEGLSTARFLGDFMNYTATGLAQQLDRPKPQQPGFAAPLDYMPPTVRGALGSAVPGLGAALDTHFPAKAPRTIAPFPAPTTPGGLATATQAQRRTFFTGMLERYRHHEETFDGDVGVHGMGHACRGFIFANVMVNIMRERGVPVDKNAVLCGIAAHDSGRESNGSDVYETQSADIGLQALRTAFGVESFGEAFETQYRLQIDDPDHRDQHRPLTAEALLMQGADSLDISRTQDFDPARFPFLREPVTLPDGRILPQDDRLREQLAHEAALLQRLTDPAVYARPLMHDLMLQMGEAPDPSIPAGQLGEVKAAVRQELAELRTLDNDAYLARVEDALRTHAHEMPLLSRYYFQAD</sequence>
<organism evidence="2 3">
    <name type="scientific">Nitratidesulfovibrio oxamicus</name>
    <dbReference type="NCBI Taxonomy" id="32016"/>
    <lineage>
        <taxon>Bacteria</taxon>
        <taxon>Pseudomonadati</taxon>
        <taxon>Thermodesulfobacteriota</taxon>
        <taxon>Desulfovibrionia</taxon>
        <taxon>Desulfovibrionales</taxon>
        <taxon>Desulfovibrionaceae</taxon>
        <taxon>Nitratidesulfovibrio</taxon>
    </lineage>
</organism>
<gene>
    <name evidence="2" type="ORF">FVW20_04020</name>
</gene>
<evidence type="ECO:0000313" key="3">
    <source>
        <dbReference type="Proteomes" id="UP001194469"/>
    </source>
</evidence>
<name>A0ABS0J1B9_9BACT</name>
<dbReference type="InterPro" id="IPR022074">
    <property type="entry name" value="DUF3626"/>
</dbReference>
<dbReference type="EMBL" id="VRYY01000087">
    <property type="protein sequence ID" value="MBG3876217.1"/>
    <property type="molecule type" value="Genomic_DNA"/>
</dbReference>
<feature type="region of interest" description="Disordered" evidence="1">
    <location>
        <begin position="1"/>
        <end position="23"/>
    </location>
</feature>
<protein>
    <submittedName>
        <fullName evidence="2">DUF3626 domain-containing protein</fullName>
    </submittedName>
</protein>
<evidence type="ECO:0000313" key="2">
    <source>
        <dbReference type="EMBL" id="MBG3876217.1"/>
    </source>
</evidence>
<dbReference type="Proteomes" id="UP001194469">
    <property type="component" value="Unassembled WGS sequence"/>
</dbReference>
<accession>A0ABS0J1B9</accession>
<dbReference type="Pfam" id="PF12294">
    <property type="entry name" value="DUF3626"/>
    <property type="match status" value="1"/>
</dbReference>
<reference evidence="2 3" key="1">
    <citation type="submission" date="2019-08" db="EMBL/GenBank/DDBJ databases">
        <authorList>
            <person name="Luo N."/>
        </authorList>
    </citation>
    <scope>NUCLEOTIDE SEQUENCE [LARGE SCALE GENOMIC DNA]</scope>
    <source>
        <strain evidence="2 3">NCIMB 9442</strain>
    </source>
</reference>
<keyword evidence="3" id="KW-1185">Reference proteome</keyword>